<dbReference type="Proteomes" id="UP000595448">
    <property type="component" value="Chromosome"/>
</dbReference>
<protein>
    <submittedName>
        <fullName evidence="1">Uncharacterized protein</fullName>
    </submittedName>
</protein>
<evidence type="ECO:0000313" key="1">
    <source>
        <dbReference type="EMBL" id="QQQ18652.1"/>
    </source>
</evidence>
<dbReference type="RefSeq" id="WP_201103011.1">
    <property type="nucleotide sequence ID" value="NZ_CP067977.1"/>
</dbReference>
<name>A0ABX7BM55_9CAUL</name>
<dbReference type="EMBL" id="CP067977">
    <property type="protein sequence ID" value="QQQ18652.1"/>
    <property type="molecule type" value="Genomic_DNA"/>
</dbReference>
<gene>
    <name evidence="1" type="ORF">JIP62_00395</name>
</gene>
<evidence type="ECO:0000313" key="2">
    <source>
        <dbReference type="Proteomes" id="UP000595448"/>
    </source>
</evidence>
<organism evidence="1 2">
    <name type="scientific">Brevundimonas vitisensis</name>
    <dbReference type="NCBI Taxonomy" id="2800818"/>
    <lineage>
        <taxon>Bacteria</taxon>
        <taxon>Pseudomonadati</taxon>
        <taxon>Pseudomonadota</taxon>
        <taxon>Alphaproteobacteria</taxon>
        <taxon>Caulobacterales</taxon>
        <taxon>Caulobacteraceae</taxon>
        <taxon>Brevundimonas</taxon>
    </lineage>
</organism>
<keyword evidence="2" id="KW-1185">Reference proteome</keyword>
<sequence>MKLGYVAQVSEGLGPVTSVTLNYSSQNGSGLPARATGSLEYASGRRWTAPFQGFMGLGLAQLSVKTPWGGRLNPELTESIESASRVTVAIRGPNGAALQSVVLDPSDLASRDRLLSEASAEAEQRAAAPQSCS</sequence>
<reference evidence="1 2" key="1">
    <citation type="submission" date="2021-01" db="EMBL/GenBank/DDBJ databases">
        <title>Brevundimonas vitis sp. nov., an bacterium isolated from grape (Vitis vinifera).</title>
        <authorList>
            <person name="Jiang L."/>
            <person name="Lee J."/>
        </authorList>
    </citation>
    <scope>NUCLEOTIDE SEQUENCE [LARGE SCALE GENOMIC DNA]</scope>
    <source>
        <strain evidence="1 2">GRTSA-9</strain>
    </source>
</reference>
<accession>A0ABX7BM55</accession>
<proteinExistence type="predicted"/>